<dbReference type="AlphaFoldDB" id="A0A173Z6H1"/>
<keyword evidence="2" id="KW-0808">Transferase</keyword>
<dbReference type="RefSeq" id="WP_022276097.1">
    <property type="nucleotide sequence ID" value="NZ_CABIXA010000003.1"/>
</dbReference>
<dbReference type="GO" id="GO:0016740">
    <property type="term" value="F:transferase activity"/>
    <property type="evidence" value="ECO:0007669"/>
    <property type="project" value="UniProtKB-KW"/>
</dbReference>
<evidence type="ECO:0000313" key="4">
    <source>
        <dbReference type="EMBL" id="KAA5251442.1"/>
    </source>
</evidence>
<reference evidence="6 7" key="2">
    <citation type="journal article" date="2019" name="Nat. Med.">
        <title>A library of human gut bacterial isolates paired with longitudinal multiomics data enables mechanistic microbiome research.</title>
        <authorList>
            <person name="Poyet M."/>
            <person name="Groussin M."/>
            <person name="Gibbons S.M."/>
            <person name="Avila-Pacheco J."/>
            <person name="Jiang X."/>
            <person name="Kearney S.M."/>
            <person name="Perrotta A.R."/>
            <person name="Berdy B."/>
            <person name="Zhao S."/>
            <person name="Lieberman T.D."/>
            <person name="Swanson P.K."/>
            <person name="Smith M."/>
            <person name="Roesemann S."/>
            <person name="Alexander J.E."/>
            <person name="Rich S.A."/>
            <person name="Livny J."/>
            <person name="Vlamakis H."/>
            <person name="Clish C."/>
            <person name="Bullock K."/>
            <person name="Deik A."/>
            <person name="Scott J."/>
            <person name="Pierce K.A."/>
            <person name="Xavier R.J."/>
            <person name="Alm E.J."/>
        </authorList>
    </citation>
    <scope>NUCLEOTIDE SEQUENCE [LARGE SCALE GENOMIC DNA]</scope>
    <source>
        <strain evidence="4 7">BIOML-A2</strain>
        <strain evidence="3 6">BIOML-A6</strain>
    </source>
</reference>
<proteinExistence type="predicted"/>
<evidence type="ECO:0000313" key="7">
    <source>
        <dbReference type="Proteomes" id="UP000440198"/>
    </source>
</evidence>
<evidence type="ECO:0000313" key="3">
    <source>
        <dbReference type="EMBL" id="KAA5232859.1"/>
    </source>
</evidence>
<evidence type="ECO:0000313" key="5">
    <source>
        <dbReference type="Proteomes" id="UP000095517"/>
    </source>
</evidence>
<dbReference type="EMBL" id="CYZH01000003">
    <property type="protein sequence ID" value="CUN71269.1"/>
    <property type="molecule type" value="Genomic_DNA"/>
</dbReference>
<feature type="domain" description="Aminoglycoside phosphotransferase" evidence="1">
    <location>
        <begin position="19"/>
        <end position="265"/>
    </location>
</feature>
<dbReference type="Gene3D" id="3.90.1200.10">
    <property type="match status" value="1"/>
</dbReference>
<dbReference type="InterPro" id="IPR002575">
    <property type="entry name" value="Aminoglycoside_PTrfase"/>
</dbReference>
<organism evidence="2 5">
    <name type="scientific">Bacteroides finegoldii</name>
    <dbReference type="NCBI Taxonomy" id="338188"/>
    <lineage>
        <taxon>Bacteria</taxon>
        <taxon>Pseudomonadati</taxon>
        <taxon>Bacteroidota</taxon>
        <taxon>Bacteroidia</taxon>
        <taxon>Bacteroidales</taxon>
        <taxon>Bacteroidaceae</taxon>
        <taxon>Bacteroides</taxon>
    </lineage>
</organism>
<evidence type="ECO:0000259" key="1">
    <source>
        <dbReference type="Pfam" id="PF01636"/>
    </source>
</evidence>
<gene>
    <name evidence="2" type="ORF">ERS852397_00713</name>
    <name evidence="4" type="ORF">F2Z09_21440</name>
    <name evidence="3" type="ORF">F2Z22_02480</name>
</gene>
<protein>
    <submittedName>
        <fullName evidence="3">Aminoglycoside phosphotransferase family protein</fullName>
    </submittedName>
    <submittedName>
        <fullName evidence="2">Phosphotransferase enzyme family</fullName>
    </submittedName>
</protein>
<name>A0A173Z6H1_9BACE</name>
<evidence type="ECO:0000313" key="2">
    <source>
        <dbReference type="EMBL" id="CUN71269.1"/>
    </source>
</evidence>
<dbReference type="EMBL" id="VWAG01000080">
    <property type="protein sequence ID" value="KAA5251442.1"/>
    <property type="molecule type" value="Genomic_DNA"/>
</dbReference>
<dbReference type="Proteomes" id="UP000095517">
    <property type="component" value="Unassembled WGS sequence"/>
</dbReference>
<dbReference type="PANTHER" id="PTHR21064">
    <property type="entry name" value="AMINOGLYCOSIDE PHOSPHOTRANSFERASE DOMAIN-CONTAINING PROTEIN-RELATED"/>
    <property type="match status" value="1"/>
</dbReference>
<dbReference type="Pfam" id="PF01636">
    <property type="entry name" value="APH"/>
    <property type="match status" value="1"/>
</dbReference>
<reference evidence="2 5" key="1">
    <citation type="submission" date="2015-09" db="EMBL/GenBank/DDBJ databases">
        <authorList>
            <consortium name="Pathogen Informatics"/>
        </authorList>
    </citation>
    <scope>NUCLEOTIDE SEQUENCE [LARGE SCALE GENOMIC DNA]</scope>
    <source>
        <strain evidence="2 5">2789STDY5608840</strain>
    </source>
</reference>
<dbReference type="InterPro" id="IPR050249">
    <property type="entry name" value="Pseudomonas-type_ThrB"/>
</dbReference>
<sequence length="362" mass="41521">MKDLSGIVAKFKVQGTVEEIKPLGTGLINDTYKVNTKEVDAPDYVLQRINHAIFQNVEMLQANISAVTGHIRKKLTEAGEADIDRKVLNFLETEEGKTYWFDGESYWRVMVFIPRAKTYETVNPEYSNYAGKAFGNFQAMLADIPETLGETIPDFHNMEFRLKQLRDAVTANAAGRVAEVQYYLDEIEKRADEMCKAERLYREGKLPKRVCHCDTKVNNMMFDEDGKVLCVIDLDTVMPSFIFSDYGDFLRTGANTGDEDDKDLDRVNFNMEIFKAFTKGYLEGAKSFLTPIEIENLPYAAALFPYMQCVRFLADYINGDTYYKIKYPEHNLVRTKAQFKLLQSVEAHTPEMVEFINECLKS</sequence>
<accession>A0A173Z6H1</accession>
<evidence type="ECO:0000313" key="6">
    <source>
        <dbReference type="Proteomes" id="UP000421791"/>
    </source>
</evidence>
<dbReference type="SUPFAM" id="SSF56112">
    <property type="entry name" value="Protein kinase-like (PK-like)"/>
    <property type="match status" value="1"/>
</dbReference>
<dbReference type="Proteomes" id="UP000421791">
    <property type="component" value="Unassembled WGS sequence"/>
</dbReference>
<dbReference type="EMBL" id="VWAK01000002">
    <property type="protein sequence ID" value="KAA5232859.1"/>
    <property type="molecule type" value="Genomic_DNA"/>
</dbReference>
<dbReference type="InterPro" id="IPR011009">
    <property type="entry name" value="Kinase-like_dom_sf"/>
</dbReference>
<keyword evidence="7" id="KW-1185">Reference proteome</keyword>
<dbReference type="Proteomes" id="UP000440198">
    <property type="component" value="Unassembled WGS sequence"/>
</dbReference>
<dbReference type="PANTHER" id="PTHR21064:SF5">
    <property type="entry name" value="SLR1880 PROTEIN"/>
    <property type="match status" value="1"/>
</dbReference>
<dbReference type="STRING" id="338188.ERS852397_00713"/>